<dbReference type="Pfam" id="PF11258">
    <property type="entry name" value="DUF3048"/>
    <property type="match status" value="1"/>
</dbReference>
<sequence>MRRGRVWGAGAVGAAGVALALVAGCTGGGGGGGPEPTGTTSGAARSFLTGEPGAAGHVLAVKIDNVPAARPQTGLNDADIVYAIEVEGGLSRLMAVYDSEHLPSAVGPVRSARQTDIQLLAEYDKPALAFSGAQSELLPVLKKSDTLVAVTGTKDFFRNHDRPAPHNEYLHPEAAAEKGGTAKDIGLRFATAVPAGGTAVNTASAKMPAARFSFAWNGSDYRVSMDGKQSPWKADNVIIQHVAVKQSDFHSRTGFVPFSQTVGHGSAQILRNGRSYAATWDRPSETDGTAYTVDGRTLPLQPGHTWIVLEP</sequence>
<dbReference type="InterPro" id="IPR021416">
    <property type="entry name" value="DUF3048_N"/>
</dbReference>
<evidence type="ECO:0000313" key="4">
    <source>
        <dbReference type="Proteomes" id="UP001152519"/>
    </source>
</evidence>
<dbReference type="InterPro" id="IPR023158">
    <property type="entry name" value="YerB-like_sf"/>
</dbReference>
<dbReference type="SUPFAM" id="SSF159774">
    <property type="entry name" value="YerB-like"/>
    <property type="match status" value="1"/>
</dbReference>
<dbReference type="PROSITE" id="PS51257">
    <property type="entry name" value="PROKAR_LIPOPROTEIN"/>
    <property type="match status" value="1"/>
</dbReference>
<name>A0A9W4E526_9ACTN</name>
<evidence type="ECO:0000259" key="2">
    <source>
        <dbReference type="Pfam" id="PF17479"/>
    </source>
</evidence>
<evidence type="ECO:0000313" key="3">
    <source>
        <dbReference type="EMBL" id="CAG6393002.1"/>
    </source>
</evidence>
<dbReference type="Gene3D" id="3.50.90.10">
    <property type="entry name" value="YerB-like"/>
    <property type="match status" value="1"/>
</dbReference>
<feature type="domain" description="DUF3048" evidence="2">
    <location>
        <begin position="210"/>
        <end position="307"/>
    </location>
</feature>
<proteinExistence type="predicted"/>
<dbReference type="InterPro" id="IPR035328">
    <property type="entry name" value="DUF3048_C"/>
</dbReference>
<evidence type="ECO:0000259" key="1">
    <source>
        <dbReference type="Pfam" id="PF11258"/>
    </source>
</evidence>
<evidence type="ECO:0008006" key="5">
    <source>
        <dbReference type="Google" id="ProtNLM"/>
    </source>
</evidence>
<accession>A0A9W4E526</accession>
<gene>
    <name evidence="3" type="ORF">SCOCK_20033</name>
</gene>
<protein>
    <recommendedName>
        <fullName evidence="5">DUF3048 domain-containing protein</fullName>
    </recommendedName>
</protein>
<feature type="domain" description="DUF3048" evidence="1">
    <location>
        <begin position="48"/>
        <end position="177"/>
    </location>
</feature>
<organism evidence="3 4">
    <name type="scientific">Actinacidiphila cocklensis</name>
    <dbReference type="NCBI Taxonomy" id="887465"/>
    <lineage>
        <taxon>Bacteria</taxon>
        <taxon>Bacillati</taxon>
        <taxon>Actinomycetota</taxon>
        <taxon>Actinomycetes</taxon>
        <taxon>Kitasatosporales</taxon>
        <taxon>Streptomycetaceae</taxon>
        <taxon>Actinacidiphila</taxon>
    </lineage>
</organism>
<dbReference type="Proteomes" id="UP001152519">
    <property type="component" value="Unassembled WGS sequence"/>
</dbReference>
<reference evidence="3" key="1">
    <citation type="submission" date="2021-05" db="EMBL/GenBank/DDBJ databases">
        <authorList>
            <person name="Arsene-Ploetze F."/>
        </authorList>
    </citation>
    <scope>NUCLEOTIDE SEQUENCE</scope>
    <source>
        <strain evidence="3">DSM 42138</strain>
    </source>
</reference>
<dbReference type="Pfam" id="PF17479">
    <property type="entry name" value="DUF3048_C"/>
    <property type="match status" value="1"/>
</dbReference>
<keyword evidence="4" id="KW-1185">Reference proteome</keyword>
<dbReference type="EMBL" id="CAJSLV010000048">
    <property type="protein sequence ID" value="CAG6393002.1"/>
    <property type="molecule type" value="Genomic_DNA"/>
</dbReference>
<dbReference type="AlphaFoldDB" id="A0A9W4E526"/>
<comment type="caution">
    <text evidence="3">The sequence shown here is derived from an EMBL/GenBank/DDBJ whole genome shotgun (WGS) entry which is preliminary data.</text>
</comment>
<dbReference type="RefSeq" id="WP_274037248.1">
    <property type="nucleotide sequence ID" value="NZ_CAJSLV010000048.1"/>
</dbReference>